<evidence type="ECO:0000259" key="1">
    <source>
        <dbReference type="Pfam" id="PF18480"/>
    </source>
</evidence>
<sequence>MTFKLLIDECLSPELVQRAIDAGYLESTCIRYRGLAGTKDWRLIEHVVANDFTFVTNNSIDFRGSSGHPGGLHAKQPIHAGLICLNSAQVMDLARQHDLFGIVLSELAGLNDLINTALEVSEAEDGAVKLKTYTIPHPA</sequence>
<proteinExistence type="predicted"/>
<name>A0A516SGE4_9NEIS</name>
<dbReference type="AlphaFoldDB" id="A0A516SGE4"/>
<evidence type="ECO:0000313" key="2">
    <source>
        <dbReference type="EMBL" id="QDQ27170.1"/>
    </source>
</evidence>
<dbReference type="Proteomes" id="UP000317550">
    <property type="component" value="Chromosome"/>
</dbReference>
<organism evidence="2 3">
    <name type="scientific">Chitinimonas arctica</name>
    <dbReference type="NCBI Taxonomy" id="2594795"/>
    <lineage>
        <taxon>Bacteria</taxon>
        <taxon>Pseudomonadati</taxon>
        <taxon>Pseudomonadota</taxon>
        <taxon>Betaproteobacteria</taxon>
        <taxon>Neisseriales</taxon>
        <taxon>Chitinibacteraceae</taxon>
        <taxon>Chitinimonas</taxon>
    </lineage>
</organism>
<gene>
    <name evidence="2" type="ORF">FNU76_12800</name>
</gene>
<feature type="domain" description="DUF5615" evidence="1">
    <location>
        <begin position="4"/>
        <end position="64"/>
    </location>
</feature>
<dbReference type="RefSeq" id="WP_144278563.1">
    <property type="nucleotide sequence ID" value="NZ_CP041730.1"/>
</dbReference>
<dbReference type="OrthoDB" id="8778352at2"/>
<dbReference type="InterPro" id="IPR041049">
    <property type="entry name" value="DUF5615"/>
</dbReference>
<evidence type="ECO:0000313" key="3">
    <source>
        <dbReference type="Proteomes" id="UP000317550"/>
    </source>
</evidence>
<keyword evidence="3" id="KW-1185">Reference proteome</keyword>
<protein>
    <recommendedName>
        <fullName evidence="1">DUF5615 domain-containing protein</fullName>
    </recommendedName>
</protein>
<dbReference type="KEGG" id="cari:FNU76_12800"/>
<dbReference type="Pfam" id="PF18480">
    <property type="entry name" value="DUF5615"/>
    <property type="match status" value="1"/>
</dbReference>
<accession>A0A516SGE4</accession>
<dbReference type="EMBL" id="CP041730">
    <property type="protein sequence ID" value="QDQ27170.1"/>
    <property type="molecule type" value="Genomic_DNA"/>
</dbReference>
<reference evidence="3" key="1">
    <citation type="submission" date="2019-07" db="EMBL/GenBank/DDBJ databases">
        <title>Chitinimonas sp. nov., isolated from Ny-Alesund, arctica soil.</title>
        <authorList>
            <person name="Xu Q."/>
            <person name="Peng F."/>
        </authorList>
    </citation>
    <scope>NUCLEOTIDE SEQUENCE [LARGE SCALE GENOMIC DNA]</scope>
    <source>
        <strain evidence="3">R3-44</strain>
    </source>
</reference>